<comment type="caution">
    <text evidence="1">The sequence shown here is derived from an EMBL/GenBank/DDBJ whole genome shotgun (WGS) entry which is preliminary data.</text>
</comment>
<dbReference type="EMBL" id="BOPV01000001">
    <property type="protein sequence ID" value="GIL37910.1"/>
    <property type="molecule type" value="Genomic_DNA"/>
</dbReference>
<gene>
    <name evidence="1" type="ORF">TMPK1_01470</name>
</gene>
<organism evidence="1 2">
    <name type="scientific">Roseiterribacter gracilis</name>
    <dbReference type="NCBI Taxonomy" id="2812848"/>
    <lineage>
        <taxon>Bacteria</taxon>
        <taxon>Pseudomonadati</taxon>
        <taxon>Pseudomonadota</taxon>
        <taxon>Alphaproteobacteria</taxon>
        <taxon>Rhodospirillales</taxon>
        <taxon>Roseiterribacteraceae</taxon>
        <taxon>Roseiterribacter</taxon>
    </lineage>
</organism>
<evidence type="ECO:0000313" key="1">
    <source>
        <dbReference type="EMBL" id="GIL37910.1"/>
    </source>
</evidence>
<sequence length="78" mass="8707">MLFRREAAKPEIAPGSTYRRSRGEVVEMARVIAVVADPGGIPHVRFNLHIESRTCHSDEQRTLAVEAFSSLYAEPVRA</sequence>
<dbReference type="AlphaFoldDB" id="A0A8S8X9L4"/>
<protein>
    <submittedName>
        <fullName evidence="1">Uncharacterized protein</fullName>
    </submittedName>
</protein>
<reference evidence="1" key="1">
    <citation type="submission" date="2021-02" db="EMBL/GenBank/DDBJ databases">
        <title>Genome sequence of Rhodospirillales sp. strain TMPK1 isolated from soil.</title>
        <authorList>
            <person name="Nakai R."/>
            <person name="Kusada H."/>
            <person name="Tamaki H."/>
        </authorList>
    </citation>
    <scope>NUCLEOTIDE SEQUENCE</scope>
    <source>
        <strain evidence="1">TMPK1</strain>
    </source>
</reference>
<accession>A0A8S8X9L4</accession>
<dbReference type="RefSeq" id="WP_420240813.1">
    <property type="nucleotide sequence ID" value="NZ_BOPV01000001.1"/>
</dbReference>
<evidence type="ECO:0000313" key="2">
    <source>
        <dbReference type="Proteomes" id="UP000681075"/>
    </source>
</evidence>
<keyword evidence="2" id="KW-1185">Reference proteome</keyword>
<name>A0A8S8X9L4_9PROT</name>
<dbReference type="Proteomes" id="UP000681075">
    <property type="component" value="Unassembled WGS sequence"/>
</dbReference>
<proteinExistence type="predicted"/>